<proteinExistence type="predicted"/>
<feature type="transmembrane region" description="Helical" evidence="1">
    <location>
        <begin position="174"/>
        <end position="196"/>
    </location>
</feature>
<dbReference type="SUPFAM" id="SSF55073">
    <property type="entry name" value="Nucleotide cyclase"/>
    <property type="match status" value="1"/>
</dbReference>
<dbReference type="InterPro" id="IPR029787">
    <property type="entry name" value="Nucleotide_cyclase"/>
</dbReference>
<feature type="transmembrane region" description="Helical" evidence="1">
    <location>
        <begin position="6"/>
        <end position="26"/>
    </location>
</feature>
<dbReference type="NCBIfam" id="TIGR00254">
    <property type="entry name" value="GGDEF"/>
    <property type="match status" value="1"/>
</dbReference>
<keyword evidence="4" id="KW-1185">Reference proteome</keyword>
<reference evidence="3" key="1">
    <citation type="submission" date="2016-11" db="EMBL/GenBank/DDBJ databases">
        <authorList>
            <person name="Varghese N."/>
            <person name="Submissions S."/>
        </authorList>
    </citation>
    <scope>NUCLEOTIDE SEQUENCE [LARGE SCALE GENOMIC DNA]</scope>
    <source>
        <strain evidence="3">DSM 16785</strain>
    </source>
</reference>
<dbReference type="Gene3D" id="3.30.70.270">
    <property type="match status" value="1"/>
</dbReference>
<evidence type="ECO:0000313" key="3">
    <source>
        <dbReference type="EMBL" id="SHF18270.1"/>
    </source>
</evidence>
<comment type="caution">
    <text evidence="3">The sequence shown here is derived from an EMBL/GenBank/DDBJ whole genome shotgun (WGS) entry which is preliminary data.</text>
</comment>
<feature type="domain" description="GGDEF" evidence="2">
    <location>
        <begin position="428"/>
        <end position="547"/>
    </location>
</feature>
<dbReference type="Pfam" id="PF00990">
    <property type="entry name" value="GGDEF"/>
    <property type="match status" value="1"/>
</dbReference>
<keyword evidence="1" id="KW-1133">Transmembrane helix</keyword>
<protein>
    <submittedName>
        <fullName evidence="3">Diguanylate cyclase (GGDEF) domain-containing protein</fullName>
    </submittedName>
</protein>
<dbReference type="PROSITE" id="PS50887">
    <property type="entry name" value="GGDEF"/>
    <property type="match status" value="1"/>
</dbReference>
<dbReference type="GO" id="GO:0052621">
    <property type="term" value="F:diguanylate cyclase activity"/>
    <property type="evidence" value="ECO:0007669"/>
    <property type="project" value="TreeGrafter"/>
</dbReference>
<dbReference type="EMBL" id="FQUI01000043">
    <property type="protein sequence ID" value="SHF18270.1"/>
    <property type="molecule type" value="Genomic_DNA"/>
</dbReference>
<dbReference type="GO" id="GO:0005886">
    <property type="term" value="C:plasma membrane"/>
    <property type="evidence" value="ECO:0007669"/>
    <property type="project" value="TreeGrafter"/>
</dbReference>
<keyword evidence="1" id="KW-0472">Membrane</keyword>
<dbReference type="GO" id="GO:0043709">
    <property type="term" value="P:cell adhesion involved in single-species biofilm formation"/>
    <property type="evidence" value="ECO:0007669"/>
    <property type="project" value="TreeGrafter"/>
</dbReference>
<dbReference type="OrthoDB" id="48290at2"/>
<dbReference type="SUPFAM" id="SSF55781">
    <property type="entry name" value="GAF domain-like"/>
    <property type="match status" value="1"/>
</dbReference>
<dbReference type="InterPro" id="IPR050469">
    <property type="entry name" value="Diguanylate_Cyclase"/>
</dbReference>
<evidence type="ECO:0000256" key="1">
    <source>
        <dbReference type="SAM" id="Phobius"/>
    </source>
</evidence>
<dbReference type="InterPro" id="IPR000160">
    <property type="entry name" value="GGDEF_dom"/>
</dbReference>
<feature type="transmembrane region" description="Helical" evidence="1">
    <location>
        <begin position="64"/>
        <end position="87"/>
    </location>
</feature>
<dbReference type="SMART" id="SM00267">
    <property type="entry name" value="GGDEF"/>
    <property type="match status" value="1"/>
</dbReference>
<dbReference type="GO" id="GO:1902201">
    <property type="term" value="P:negative regulation of bacterial-type flagellum-dependent cell motility"/>
    <property type="evidence" value="ECO:0007669"/>
    <property type="project" value="TreeGrafter"/>
</dbReference>
<dbReference type="PANTHER" id="PTHR45138">
    <property type="entry name" value="REGULATORY COMPONENTS OF SENSORY TRANSDUCTION SYSTEM"/>
    <property type="match status" value="1"/>
</dbReference>
<gene>
    <name evidence="3" type="ORF">SAMN02745164_01951</name>
</gene>
<dbReference type="RefSeq" id="WP_072865842.1">
    <property type="nucleotide sequence ID" value="NZ_FQUI01000043.1"/>
</dbReference>
<dbReference type="Proteomes" id="UP000184334">
    <property type="component" value="Unassembled WGS sequence"/>
</dbReference>
<dbReference type="CDD" id="cd01949">
    <property type="entry name" value="GGDEF"/>
    <property type="match status" value="1"/>
</dbReference>
<name>A0A1M4ZJL6_MARH1</name>
<feature type="transmembrane region" description="Helical" evidence="1">
    <location>
        <begin position="149"/>
        <end position="168"/>
    </location>
</feature>
<dbReference type="InterPro" id="IPR029016">
    <property type="entry name" value="GAF-like_dom_sf"/>
</dbReference>
<dbReference type="STRING" id="1122195.SAMN02745164_01951"/>
<keyword evidence="1" id="KW-0812">Transmembrane</keyword>
<dbReference type="InterPro" id="IPR043128">
    <property type="entry name" value="Rev_trsase/Diguanyl_cyclase"/>
</dbReference>
<dbReference type="AlphaFoldDB" id="A0A1M4ZJL6"/>
<dbReference type="Gene3D" id="3.30.450.40">
    <property type="match status" value="1"/>
</dbReference>
<evidence type="ECO:0000313" key="4">
    <source>
        <dbReference type="Proteomes" id="UP000184334"/>
    </source>
</evidence>
<dbReference type="PANTHER" id="PTHR45138:SF6">
    <property type="entry name" value="DIGUANYLATE CYCLASE DGCN"/>
    <property type="match status" value="1"/>
</dbReference>
<sequence length="547" mass="64669">MVDHKYIKSLLFNGIISILLIILFPIQREIEPTKLLIVLIITFIADNINVKWKNKDRLVSNVPGFLIAYLYGSQYIFFASLITVLRIDYIKFLARIRKFFVYFSMYYLSYIIVNYLSINTYFKLFLFISLSKIFNSFLADIGKFDLKMFFVEYLFFLASLPSIYLYLISQNNIVKYYFLFQNLLFLGIYFFITKYLHEKEEEKIKNKRLKKFNEIMLEFSNLLYSYSIKVSKYAILNDAARFLNEKFGYNYVLISEIDYENDAINRIAYAGFSEKEFEKFKKRKIKASEIIKKVFKEQNKYGEVYFIPNIAEKLDKNDYFILEQNINAQNIYNKDYEWNKNDLLALVLKNKNNDIIGYISCDSPRDGLRPTEEDMLILSTLSKILSMILVHGEHFNEIRKLSEVDYLTELYNSSKLKKDLKLYEKEKKLISLAFIDLDNFKQINDKYGHLKGDSLLKEFSNILKTSIRNNDKAYRYGGDEFVIIFENINKFAAHRIIKRIKKNLHKTGIKFSVGIEDSSKTPISSLIKNADKKAYIAKNKGKNKIIH</sequence>
<accession>A0A1M4ZJL6</accession>
<feature type="transmembrane region" description="Helical" evidence="1">
    <location>
        <begin position="99"/>
        <end position="118"/>
    </location>
</feature>
<evidence type="ECO:0000259" key="2">
    <source>
        <dbReference type="PROSITE" id="PS50887"/>
    </source>
</evidence>
<organism evidence="3 4">
    <name type="scientific">Marinitoga hydrogenitolerans (strain DSM 16785 / JCM 12826 / AT1271)</name>
    <dbReference type="NCBI Taxonomy" id="1122195"/>
    <lineage>
        <taxon>Bacteria</taxon>
        <taxon>Thermotogati</taxon>
        <taxon>Thermotogota</taxon>
        <taxon>Thermotogae</taxon>
        <taxon>Petrotogales</taxon>
        <taxon>Petrotogaceae</taxon>
        <taxon>Marinitoga</taxon>
    </lineage>
</organism>